<feature type="transmembrane region" description="Helical" evidence="7">
    <location>
        <begin position="88"/>
        <end position="105"/>
    </location>
</feature>
<dbReference type="PROSITE" id="PS50850">
    <property type="entry name" value="MFS"/>
    <property type="match status" value="1"/>
</dbReference>
<feature type="transmembrane region" description="Helical" evidence="7">
    <location>
        <begin position="208"/>
        <end position="227"/>
    </location>
</feature>
<evidence type="ECO:0000256" key="7">
    <source>
        <dbReference type="SAM" id="Phobius"/>
    </source>
</evidence>
<dbReference type="RefSeq" id="XP_013253630.1">
    <property type="nucleotide sequence ID" value="XM_013398176.1"/>
</dbReference>
<feature type="transmembrane region" description="Helical" evidence="7">
    <location>
        <begin position="414"/>
        <end position="438"/>
    </location>
</feature>
<comment type="subcellular location">
    <subcellularLocation>
        <location evidence="1">Membrane</location>
        <topology evidence="1">Multi-pass membrane protein</topology>
    </subcellularLocation>
</comment>
<evidence type="ECO:0000256" key="6">
    <source>
        <dbReference type="SAM" id="MobiDB-lite"/>
    </source>
</evidence>
<gene>
    <name evidence="9" type="ORF">A1O9_12890</name>
</gene>
<comment type="caution">
    <text evidence="9">The sequence shown here is derived from an EMBL/GenBank/DDBJ whole genome shotgun (WGS) entry which is preliminary data.</text>
</comment>
<feature type="transmembrane region" description="Helical" evidence="7">
    <location>
        <begin position="359"/>
        <end position="378"/>
    </location>
</feature>
<accession>A0A072P5Z5</accession>
<dbReference type="PANTHER" id="PTHR23501:SF195">
    <property type="entry name" value="PEP5"/>
    <property type="match status" value="1"/>
</dbReference>
<reference evidence="9 10" key="1">
    <citation type="submission" date="2013-03" db="EMBL/GenBank/DDBJ databases">
        <title>The Genome Sequence of Exophiala aquamarina CBS 119918.</title>
        <authorList>
            <consortium name="The Broad Institute Genomics Platform"/>
            <person name="Cuomo C."/>
            <person name="de Hoog S."/>
            <person name="Gorbushina A."/>
            <person name="Walker B."/>
            <person name="Young S.K."/>
            <person name="Zeng Q."/>
            <person name="Gargeya S."/>
            <person name="Fitzgerald M."/>
            <person name="Haas B."/>
            <person name="Abouelleil A."/>
            <person name="Allen A.W."/>
            <person name="Alvarado L."/>
            <person name="Arachchi H.M."/>
            <person name="Berlin A.M."/>
            <person name="Chapman S.B."/>
            <person name="Gainer-Dewar J."/>
            <person name="Goldberg J."/>
            <person name="Griggs A."/>
            <person name="Gujja S."/>
            <person name="Hansen M."/>
            <person name="Howarth C."/>
            <person name="Imamovic A."/>
            <person name="Ireland A."/>
            <person name="Larimer J."/>
            <person name="McCowan C."/>
            <person name="Murphy C."/>
            <person name="Pearson M."/>
            <person name="Poon T.W."/>
            <person name="Priest M."/>
            <person name="Roberts A."/>
            <person name="Saif S."/>
            <person name="Shea T."/>
            <person name="Sisk P."/>
            <person name="Sykes S."/>
            <person name="Wortman J."/>
            <person name="Nusbaum C."/>
            <person name="Birren B."/>
        </authorList>
    </citation>
    <scope>NUCLEOTIDE SEQUENCE [LARGE SCALE GENOMIC DNA]</scope>
    <source>
        <strain evidence="9 10">CBS 119918</strain>
    </source>
</reference>
<feature type="region of interest" description="Disordered" evidence="6">
    <location>
        <begin position="1"/>
        <end position="22"/>
    </location>
</feature>
<dbReference type="Gene3D" id="1.20.1250.20">
    <property type="entry name" value="MFS general substrate transporter like domains"/>
    <property type="match status" value="1"/>
</dbReference>
<feature type="transmembrane region" description="Helical" evidence="7">
    <location>
        <begin position="173"/>
        <end position="196"/>
    </location>
</feature>
<dbReference type="SUPFAM" id="SSF103473">
    <property type="entry name" value="MFS general substrate transporter"/>
    <property type="match status" value="1"/>
</dbReference>
<feature type="transmembrane region" description="Helical" evidence="7">
    <location>
        <begin position="542"/>
        <end position="564"/>
    </location>
</feature>
<feature type="transmembrane region" description="Helical" evidence="7">
    <location>
        <begin position="117"/>
        <end position="135"/>
    </location>
</feature>
<keyword evidence="3 7" id="KW-0812">Transmembrane</keyword>
<feature type="transmembrane region" description="Helical" evidence="7">
    <location>
        <begin position="141"/>
        <end position="161"/>
    </location>
</feature>
<feature type="domain" description="Major facilitator superfamily (MFS) profile" evidence="8">
    <location>
        <begin position="48"/>
        <end position="566"/>
    </location>
</feature>
<feature type="transmembrane region" description="Helical" evidence="7">
    <location>
        <begin position="322"/>
        <end position="347"/>
    </location>
</feature>
<dbReference type="InterPro" id="IPR036259">
    <property type="entry name" value="MFS_trans_sf"/>
</dbReference>
<proteinExistence type="predicted"/>
<feature type="transmembrane region" description="Helical" evidence="7">
    <location>
        <begin position="281"/>
        <end position="301"/>
    </location>
</feature>
<feature type="transmembrane region" description="Helical" evidence="7">
    <location>
        <begin position="248"/>
        <end position="275"/>
    </location>
</feature>
<dbReference type="AlphaFoldDB" id="A0A072P5Z5"/>
<protein>
    <recommendedName>
        <fullName evidence="8">Major facilitator superfamily (MFS) profile domain-containing protein</fullName>
    </recommendedName>
</protein>
<dbReference type="Pfam" id="PF06609">
    <property type="entry name" value="TRI12"/>
    <property type="match status" value="1"/>
</dbReference>
<evidence type="ECO:0000313" key="10">
    <source>
        <dbReference type="Proteomes" id="UP000027920"/>
    </source>
</evidence>
<evidence type="ECO:0000313" key="9">
    <source>
        <dbReference type="EMBL" id="KEF51040.1"/>
    </source>
</evidence>
<dbReference type="InterPro" id="IPR020846">
    <property type="entry name" value="MFS_dom"/>
</dbReference>
<dbReference type="GeneID" id="25287784"/>
<keyword evidence="2" id="KW-0813">Transport</keyword>
<name>A0A072P5Z5_9EURO</name>
<dbReference type="OrthoDB" id="2587356at2759"/>
<feature type="transmembrane region" description="Helical" evidence="7">
    <location>
        <begin position="390"/>
        <end position="408"/>
    </location>
</feature>
<evidence type="ECO:0000256" key="1">
    <source>
        <dbReference type="ARBA" id="ARBA00004141"/>
    </source>
</evidence>
<dbReference type="PANTHER" id="PTHR23501">
    <property type="entry name" value="MAJOR FACILITATOR SUPERFAMILY"/>
    <property type="match status" value="1"/>
</dbReference>
<dbReference type="GO" id="GO:0022857">
    <property type="term" value="F:transmembrane transporter activity"/>
    <property type="evidence" value="ECO:0007669"/>
    <property type="project" value="InterPro"/>
</dbReference>
<dbReference type="VEuPathDB" id="FungiDB:A1O9_12890"/>
<keyword evidence="10" id="KW-1185">Reference proteome</keyword>
<evidence type="ECO:0000256" key="3">
    <source>
        <dbReference type="ARBA" id="ARBA00022692"/>
    </source>
</evidence>
<dbReference type="InterPro" id="IPR053791">
    <property type="entry name" value="MFS_Tri12-like"/>
</dbReference>
<dbReference type="InterPro" id="IPR010573">
    <property type="entry name" value="MFS_Str1/Tri12-like"/>
</dbReference>
<sequence>MAQRKNPAASGGATSKTEQDNFEVEEIEQSTNLVYDDVEEVPELHMRTWIALASMFLLNLVQLIALQGPPAVLDYIGTSFDAGPTQTWIPTALSVVQAVLGPIISSASDTFQVRKSLLVGTCTISFIGSAIAPGSTNVYRLIAAQALIGVGFAAVPLSYCVPSEILPRRWRPATQAAMNVAACIGAVLGPAVIGAFTAKDRLDGWRNFYWFQMGVWGITALGILAGYRPPPRHTALDHLSFSQKLARLDIPGTGLFCSGLTLFLAGLCQGGGIYSWTNARVLAPLIVGGVLLACFGLYETFGTRTGIFHHDLFVGPQTNGRIVALCILLMGVEAILGFSYILIYPALTTALFTTDIMCVIARLEGFWIACAFGSVVFGYGSTRFRTIRELLVVGFFIIMGGVIGFATIQPGQPANAVAFACMTGFGFGAILILIVAAVQLSTPHHLIATATAVLTSTRAFSATVFTAIYATAVRSQLEKKLAPSVAAAAISAGLPARSLESFLQALLANDSAALSQVPGVTTAVTATSLIARNQAFADSFRIVYIIAAPFGAAGIVAALCLGSVKETMNYGVDAPVEKLHAKHHHPEAASQAA</sequence>
<dbReference type="HOGENOM" id="CLU_000960_22_0_1"/>
<dbReference type="CDD" id="cd06179">
    <property type="entry name" value="MFS_TRI12_like"/>
    <property type="match status" value="1"/>
</dbReference>
<keyword evidence="4 7" id="KW-1133">Transmembrane helix</keyword>
<dbReference type="GO" id="GO:0005886">
    <property type="term" value="C:plasma membrane"/>
    <property type="evidence" value="ECO:0007669"/>
    <property type="project" value="TreeGrafter"/>
</dbReference>
<keyword evidence="5 7" id="KW-0472">Membrane</keyword>
<evidence type="ECO:0000256" key="2">
    <source>
        <dbReference type="ARBA" id="ARBA00022448"/>
    </source>
</evidence>
<evidence type="ECO:0000256" key="4">
    <source>
        <dbReference type="ARBA" id="ARBA00022989"/>
    </source>
</evidence>
<evidence type="ECO:0000256" key="5">
    <source>
        <dbReference type="ARBA" id="ARBA00023136"/>
    </source>
</evidence>
<feature type="transmembrane region" description="Helical" evidence="7">
    <location>
        <begin position="49"/>
        <end position="68"/>
    </location>
</feature>
<dbReference type="EMBL" id="AMGV01000031">
    <property type="protein sequence ID" value="KEF51040.1"/>
    <property type="molecule type" value="Genomic_DNA"/>
</dbReference>
<dbReference type="Proteomes" id="UP000027920">
    <property type="component" value="Unassembled WGS sequence"/>
</dbReference>
<organism evidence="9 10">
    <name type="scientific">Exophiala aquamarina CBS 119918</name>
    <dbReference type="NCBI Taxonomy" id="1182545"/>
    <lineage>
        <taxon>Eukaryota</taxon>
        <taxon>Fungi</taxon>
        <taxon>Dikarya</taxon>
        <taxon>Ascomycota</taxon>
        <taxon>Pezizomycotina</taxon>
        <taxon>Eurotiomycetes</taxon>
        <taxon>Chaetothyriomycetidae</taxon>
        <taxon>Chaetothyriales</taxon>
        <taxon>Herpotrichiellaceae</taxon>
        <taxon>Exophiala</taxon>
    </lineage>
</organism>
<evidence type="ECO:0000259" key="8">
    <source>
        <dbReference type="PROSITE" id="PS50850"/>
    </source>
</evidence>